<name>A0ABD1LWG1_9FABA</name>
<evidence type="ECO:0000256" key="1">
    <source>
        <dbReference type="SAM" id="MobiDB-lite"/>
    </source>
</evidence>
<accession>A0ABD1LWG1</accession>
<keyword evidence="3" id="KW-1185">Reference proteome</keyword>
<feature type="compositionally biased region" description="Pro residues" evidence="1">
    <location>
        <begin position="28"/>
        <end position="37"/>
    </location>
</feature>
<comment type="caution">
    <text evidence="2">The sequence shown here is derived from an EMBL/GenBank/DDBJ whole genome shotgun (WGS) entry which is preliminary data.</text>
</comment>
<dbReference type="Gene3D" id="3.40.50.1820">
    <property type="entry name" value="alpha/beta hydrolase"/>
    <property type="match status" value="1"/>
</dbReference>
<feature type="compositionally biased region" description="Basic and acidic residues" evidence="1">
    <location>
        <begin position="18"/>
        <end position="27"/>
    </location>
</feature>
<protein>
    <submittedName>
        <fullName evidence="2">Uncharacterized protein</fullName>
    </submittedName>
</protein>
<dbReference type="Proteomes" id="UP001603857">
    <property type="component" value="Unassembled WGS sequence"/>
</dbReference>
<proteinExistence type="predicted"/>
<dbReference type="InterPro" id="IPR029058">
    <property type="entry name" value="AB_hydrolase_fold"/>
</dbReference>
<reference evidence="2 3" key="1">
    <citation type="submission" date="2024-08" db="EMBL/GenBank/DDBJ databases">
        <title>Insights into the chromosomal genome structure of Flemingia macrophylla.</title>
        <authorList>
            <person name="Ding Y."/>
            <person name="Zhao Y."/>
            <person name="Bi W."/>
            <person name="Wu M."/>
            <person name="Zhao G."/>
            <person name="Gong Y."/>
            <person name="Li W."/>
            <person name="Zhang P."/>
        </authorList>
    </citation>
    <scope>NUCLEOTIDE SEQUENCE [LARGE SCALE GENOMIC DNA]</scope>
    <source>
        <strain evidence="2">DYQJB</strain>
        <tissue evidence="2">Leaf</tissue>
    </source>
</reference>
<evidence type="ECO:0000313" key="3">
    <source>
        <dbReference type="Proteomes" id="UP001603857"/>
    </source>
</evidence>
<evidence type="ECO:0000313" key="2">
    <source>
        <dbReference type="EMBL" id="KAL2327874.1"/>
    </source>
</evidence>
<feature type="region of interest" description="Disordered" evidence="1">
    <location>
        <begin position="1"/>
        <end position="46"/>
    </location>
</feature>
<organism evidence="2 3">
    <name type="scientific">Flemingia macrophylla</name>
    <dbReference type="NCBI Taxonomy" id="520843"/>
    <lineage>
        <taxon>Eukaryota</taxon>
        <taxon>Viridiplantae</taxon>
        <taxon>Streptophyta</taxon>
        <taxon>Embryophyta</taxon>
        <taxon>Tracheophyta</taxon>
        <taxon>Spermatophyta</taxon>
        <taxon>Magnoliopsida</taxon>
        <taxon>eudicotyledons</taxon>
        <taxon>Gunneridae</taxon>
        <taxon>Pentapetalae</taxon>
        <taxon>rosids</taxon>
        <taxon>fabids</taxon>
        <taxon>Fabales</taxon>
        <taxon>Fabaceae</taxon>
        <taxon>Papilionoideae</taxon>
        <taxon>50 kb inversion clade</taxon>
        <taxon>NPAAA clade</taxon>
        <taxon>indigoferoid/millettioid clade</taxon>
        <taxon>Phaseoleae</taxon>
        <taxon>Flemingia</taxon>
    </lineage>
</organism>
<sequence length="169" mass="18704">MTETYDLMKLVANGALPKKKDNRDKPLHPPTNPPSLPSPKTSDEPTLLALNKDLQRTHLPPTNSPSPNTSDEPTLPALIKYLTISPQNNTWLRLFLPTNPNPKPFAAPCSAASTMFHDFWQATSAALLALIAYVEYLFGPKHCLTVVYEDAAEALTFIRNGNAAWRKEP</sequence>
<dbReference type="AlphaFoldDB" id="A0ABD1LWG1"/>
<dbReference type="EMBL" id="JBGMDY010000007">
    <property type="protein sequence ID" value="KAL2327874.1"/>
    <property type="molecule type" value="Genomic_DNA"/>
</dbReference>
<gene>
    <name evidence="2" type="ORF">Fmac_021301</name>
</gene>